<dbReference type="RefSeq" id="WP_115254065.1">
    <property type="nucleotide sequence ID" value="NZ_LZMZ01000026.1"/>
</dbReference>
<gene>
    <name evidence="3" type="ORF">NCTC11091_01666</name>
</gene>
<dbReference type="PANTHER" id="PTHR40032">
    <property type="entry name" value="EXPORTED PROTEIN-RELATED"/>
    <property type="match status" value="1"/>
</dbReference>
<dbReference type="Proteomes" id="UP000255193">
    <property type="component" value="Unassembled WGS sequence"/>
</dbReference>
<name>A0A378Q5A7_9GAMM</name>
<protein>
    <submittedName>
        <fullName evidence="3">Amidase domain</fullName>
    </submittedName>
</protein>
<dbReference type="AlphaFoldDB" id="A0A378Q5A7"/>
<dbReference type="OrthoDB" id="4981342at2"/>
<organism evidence="3 4">
    <name type="scientific">Faucicola atlantae</name>
    <dbReference type="NCBI Taxonomy" id="34059"/>
    <lineage>
        <taxon>Bacteria</taxon>
        <taxon>Pseudomonadati</taxon>
        <taxon>Pseudomonadota</taxon>
        <taxon>Gammaproteobacteria</taxon>
        <taxon>Moraxellales</taxon>
        <taxon>Moraxellaceae</taxon>
        <taxon>Faucicola</taxon>
    </lineage>
</organism>
<dbReference type="PANTHER" id="PTHR40032:SF1">
    <property type="entry name" value="EXPORTED PROTEIN"/>
    <property type="match status" value="1"/>
</dbReference>
<keyword evidence="1" id="KW-0732">Signal</keyword>
<dbReference type="PROSITE" id="PS51257">
    <property type="entry name" value="PROKAR_LIPOPROTEIN"/>
    <property type="match status" value="1"/>
</dbReference>
<evidence type="ECO:0000259" key="2">
    <source>
        <dbReference type="Pfam" id="PF12671"/>
    </source>
</evidence>
<evidence type="ECO:0000313" key="3">
    <source>
        <dbReference type="EMBL" id="STY95862.1"/>
    </source>
</evidence>
<evidence type="ECO:0000313" key="4">
    <source>
        <dbReference type="Proteomes" id="UP000255193"/>
    </source>
</evidence>
<dbReference type="Pfam" id="PF12671">
    <property type="entry name" value="Amidase_6"/>
    <property type="match status" value="1"/>
</dbReference>
<dbReference type="Gene3D" id="3.90.1720.10">
    <property type="entry name" value="endopeptidase domain like (from Nostoc punctiforme)"/>
    <property type="match status" value="1"/>
</dbReference>
<dbReference type="EMBL" id="UGQA01000001">
    <property type="protein sequence ID" value="STY95862.1"/>
    <property type="molecule type" value="Genomic_DNA"/>
</dbReference>
<dbReference type="InterPro" id="IPR024301">
    <property type="entry name" value="Amidase_6"/>
</dbReference>
<proteinExistence type="predicted"/>
<reference evidence="3 4" key="1">
    <citation type="submission" date="2018-06" db="EMBL/GenBank/DDBJ databases">
        <authorList>
            <consortium name="Pathogen Informatics"/>
            <person name="Doyle S."/>
        </authorList>
    </citation>
    <scope>NUCLEOTIDE SEQUENCE [LARGE SCALE GENOMIC DNA]</scope>
    <source>
        <strain evidence="3 4">NCTC11091</strain>
    </source>
</reference>
<sequence length="217" mass="24305">MRKDILKIFAISLSMITSCVAMADAPRYSPYNSSMASNYAYQWALSKNPQYPDFSANTLQGGDCTNFVSQALHTGGWQYTASRDDKSTNTWYVAWNNAKRAFTNSQTWSTAAGFYRRIINDKYEKSVLPTSDLYSLRPGDIAFLTSGGKSHHTMIVTGYQEKPWWNPFASYGPLVSYHNGGVNPNTNMPNLPQQNILLTEVIARSPNDTPVFAKVRS</sequence>
<evidence type="ECO:0000256" key="1">
    <source>
        <dbReference type="SAM" id="SignalP"/>
    </source>
</evidence>
<accession>A0A378Q5A7</accession>
<feature type="chain" id="PRO_5017085781" evidence="1">
    <location>
        <begin position="24"/>
        <end position="217"/>
    </location>
</feature>
<feature type="signal peptide" evidence="1">
    <location>
        <begin position="1"/>
        <end position="23"/>
    </location>
</feature>
<feature type="domain" description="Putative amidase" evidence="2">
    <location>
        <begin position="31"/>
        <end position="163"/>
    </location>
</feature>